<reference evidence="3 4" key="1">
    <citation type="submission" date="2018-11" db="EMBL/GenBank/DDBJ databases">
        <authorList>
            <consortium name="Pathogen Informatics"/>
        </authorList>
    </citation>
    <scope>NUCLEOTIDE SEQUENCE [LARGE SCALE GENOMIC DNA]</scope>
</reference>
<dbReference type="SUPFAM" id="SSF48726">
    <property type="entry name" value="Immunoglobulin"/>
    <property type="match status" value="1"/>
</dbReference>
<dbReference type="AlphaFoldDB" id="A0A3P7L9K0"/>
<organism evidence="3 4">
    <name type="scientific">Strongylus vulgaris</name>
    <name type="common">Blood worm</name>
    <dbReference type="NCBI Taxonomy" id="40348"/>
    <lineage>
        <taxon>Eukaryota</taxon>
        <taxon>Metazoa</taxon>
        <taxon>Ecdysozoa</taxon>
        <taxon>Nematoda</taxon>
        <taxon>Chromadorea</taxon>
        <taxon>Rhabditida</taxon>
        <taxon>Rhabditina</taxon>
        <taxon>Rhabditomorpha</taxon>
        <taxon>Strongyloidea</taxon>
        <taxon>Strongylidae</taxon>
        <taxon>Strongylus</taxon>
    </lineage>
</organism>
<dbReference type="Gene3D" id="2.60.40.10">
    <property type="entry name" value="Immunoglobulins"/>
    <property type="match status" value="2"/>
</dbReference>
<protein>
    <recommendedName>
        <fullName evidence="5">Ig-like domain-containing protein</fullName>
    </recommendedName>
</protein>
<dbReference type="PANTHER" id="PTHR46705">
    <property type="entry name" value="PROTEIN CBG09805"/>
    <property type="match status" value="1"/>
</dbReference>
<dbReference type="InterPro" id="IPR013783">
    <property type="entry name" value="Ig-like_fold"/>
</dbReference>
<evidence type="ECO:0000313" key="4">
    <source>
        <dbReference type="Proteomes" id="UP000270094"/>
    </source>
</evidence>
<dbReference type="PANTHER" id="PTHR46705:SF2">
    <property type="entry name" value="DOMAIN OF UNKNOWN FUNCTION DB DOMAIN-CONTAINING PROTEIN"/>
    <property type="match status" value="1"/>
</dbReference>
<dbReference type="InterPro" id="IPR007110">
    <property type="entry name" value="Ig-like_dom"/>
</dbReference>
<dbReference type="PROSITE" id="PS50853">
    <property type="entry name" value="FN3"/>
    <property type="match status" value="1"/>
</dbReference>
<dbReference type="InterPro" id="IPR002602">
    <property type="entry name" value="DB"/>
</dbReference>
<keyword evidence="4" id="KW-1185">Reference proteome</keyword>
<evidence type="ECO:0000259" key="2">
    <source>
        <dbReference type="PROSITE" id="PS50853"/>
    </source>
</evidence>
<evidence type="ECO:0000259" key="1">
    <source>
        <dbReference type="PROSITE" id="PS50835"/>
    </source>
</evidence>
<feature type="domain" description="Fibronectin type-III" evidence="2">
    <location>
        <begin position="126"/>
        <end position="225"/>
    </location>
</feature>
<sequence length="495" mass="55502">MLLLHDQASANTESCCRKRGVSEVCSRALCRLTSPPGDKEIYTVFEPPTRCDHFLPQIAECIVDGRDSTACCQTNAVQDDESSCLDLCRGSPNGVNHWIRYQSCLSLNLASMYTCILSSHSSTPTPPQLMKIIPKTSTSVELHWSAPAKHPELVHIYKVHLAEISGPRQKSYNDEEVIHSTKQHSISLTNLRPDRSYSVYVVAHASDLSRKSTPSDVLRFSTSLSENDGVSYTSTLYLPREAKKATLACHLRMGIGAKMHMVWEKKQLSTYRRVDGPRFNITTYTSEDRPLILVSSLDIRELDSSDFGTYRCHVSGNRNDFGEVHLVAHSHAIGDPPLNPPETLLECCSRAVYRAHCHSVCHAGSTRTRGLRPGEFLPRNRCLDEFQSLLRCTLSEMNSAGCCIRKNIPYHCLGMCDSNFELTTLSGYKCLEYQNEVYHVYHRKRRGPWKSMSVAKTAARVKNADEIIVLAVNAYGSGSANRIAFEDNEWIGNYD</sequence>
<dbReference type="SMART" id="SM00060">
    <property type="entry name" value="FN3"/>
    <property type="match status" value="1"/>
</dbReference>
<dbReference type="CDD" id="cd00063">
    <property type="entry name" value="FN3"/>
    <property type="match status" value="1"/>
</dbReference>
<gene>
    <name evidence="3" type="ORF">SVUK_LOCUS11010</name>
</gene>
<evidence type="ECO:0008006" key="5">
    <source>
        <dbReference type="Google" id="ProtNLM"/>
    </source>
</evidence>
<dbReference type="OrthoDB" id="5843172at2759"/>
<accession>A0A3P7L9K0</accession>
<dbReference type="Proteomes" id="UP000270094">
    <property type="component" value="Unassembled WGS sequence"/>
</dbReference>
<proteinExistence type="predicted"/>
<dbReference type="SUPFAM" id="SSF49265">
    <property type="entry name" value="Fibronectin type III"/>
    <property type="match status" value="1"/>
</dbReference>
<evidence type="ECO:0000313" key="3">
    <source>
        <dbReference type="EMBL" id="VDM76012.1"/>
    </source>
</evidence>
<dbReference type="Pfam" id="PF01682">
    <property type="entry name" value="DB"/>
    <property type="match status" value="2"/>
</dbReference>
<dbReference type="InterPro" id="IPR036179">
    <property type="entry name" value="Ig-like_dom_sf"/>
</dbReference>
<name>A0A3P7L9K0_STRVU</name>
<dbReference type="InterPro" id="IPR003961">
    <property type="entry name" value="FN3_dom"/>
</dbReference>
<dbReference type="Pfam" id="PF00041">
    <property type="entry name" value="fn3"/>
    <property type="match status" value="1"/>
</dbReference>
<dbReference type="InterPro" id="IPR036116">
    <property type="entry name" value="FN3_sf"/>
</dbReference>
<dbReference type="EMBL" id="UYYB01096192">
    <property type="protein sequence ID" value="VDM76012.1"/>
    <property type="molecule type" value="Genomic_DNA"/>
</dbReference>
<dbReference type="PROSITE" id="PS50835">
    <property type="entry name" value="IG_LIKE"/>
    <property type="match status" value="1"/>
</dbReference>
<feature type="domain" description="Ig-like" evidence="1">
    <location>
        <begin position="214"/>
        <end position="315"/>
    </location>
</feature>